<dbReference type="EMBL" id="JBHZPZ010000016">
    <property type="protein sequence ID" value="MFE3868970.1"/>
    <property type="molecule type" value="Genomic_DNA"/>
</dbReference>
<gene>
    <name evidence="1" type="ORF">ACFX5E_12945</name>
</gene>
<name>A0ABW6HZJ4_9FLAO</name>
<evidence type="ECO:0000313" key="1">
    <source>
        <dbReference type="EMBL" id="MFE3868970.1"/>
    </source>
</evidence>
<organism evidence="1 2">
    <name type="scientific">Flavobacterium xylosi</name>
    <dbReference type="NCBI Taxonomy" id="3230415"/>
    <lineage>
        <taxon>Bacteria</taxon>
        <taxon>Pseudomonadati</taxon>
        <taxon>Bacteroidota</taxon>
        <taxon>Flavobacteriia</taxon>
        <taxon>Flavobacteriales</taxon>
        <taxon>Flavobacteriaceae</taxon>
        <taxon>Flavobacterium</taxon>
    </lineage>
</organism>
<dbReference type="RefSeq" id="WP_379855581.1">
    <property type="nucleotide sequence ID" value="NZ_JBHZPZ010000016.1"/>
</dbReference>
<proteinExistence type="predicted"/>
<keyword evidence="2" id="KW-1185">Reference proteome</keyword>
<evidence type="ECO:0000313" key="2">
    <source>
        <dbReference type="Proteomes" id="UP001600109"/>
    </source>
</evidence>
<comment type="caution">
    <text evidence="1">The sequence shown here is derived from an EMBL/GenBank/DDBJ whole genome shotgun (WGS) entry which is preliminary data.</text>
</comment>
<accession>A0ABW6HZJ4</accession>
<sequence length="40" mass="4208">MKVLTGILSELAVCASAIPVRSNAFKVLNSLFPNGSLKAF</sequence>
<protein>
    <submittedName>
        <fullName evidence="1">Uncharacterized protein</fullName>
    </submittedName>
</protein>
<reference evidence="1 2" key="1">
    <citation type="submission" date="2024-06" db="EMBL/GenBank/DDBJ databases">
        <title>Flavobacterium spp. isolated from glacier.</title>
        <authorList>
            <person name="Han D."/>
        </authorList>
    </citation>
    <scope>NUCLEOTIDE SEQUENCE [LARGE SCALE GENOMIC DNA]</scope>
    <source>
        <strain evidence="1 2">LS2P90</strain>
    </source>
</reference>
<dbReference type="Proteomes" id="UP001600109">
    <property type="component" value="Unassembled WGS sequence"/>
</dbReference>